<gene>
    <name evidence="1" type="ORF">BRI9_3205</name>
</gene>
<proteinExistence type="predicted"/>
<accession>A0A484TZS8</accession>
<name>A0A484TZS8_9ZZZZ</name>
<reference evidence="1" key="1">
    <citation type="submission" date="2019-03" db="EMBL/GenBank/DDBJ databases">
        <authorList>
            <person name="Danneels B."/>
        </authorList>
    </citation>
    <scope>NUCLEOTIDE SEQUENCE</scope>
</reference>
<dbReference type="EMBL" id="CAADIK010000047">
    <property type="protein sequence ID" value="VFR79821.1"/>
    <property type="molecule type" value="Genomic_DNA"/>
</dbReference>
<sequence>MPAVRPYVFFRPLAASGQLLGVQRSGGLATITFSGPSEYYVFDGPAVSGGGLDGWNAAGEHVFTSRQRPLNVIGGVVVPNYTTAYRMAYADGWSYAGLSSGKWAYNVTYLREGLNTFGSSPAPFTTFLYRERITATANGFHASFGQTAIEYPAWGGPNNRNEFNALGETCYVSMIDVSGIAT</sequence>
<organism evidence="1">
    <name type="scientific">plant metagenome</name>
    <dbReference type="NCBI Taxonomy" id="1297885"/>
    <lineage>
        <taxon>unclassified sequences</taxon>
        <taxon>metagenomes</taxon>
        <taxon>organismal metagenomes</taxon>
    </lineage>
</organism>
<evidence type="ECO:0000313" key="1">
    <source>
        <dbReference type="EMBL" id="VFR79821.1"/>
    </source>
</evidence>
<protein>
    <submittedName>
        <fullName evidence="1">Uncharacterized protein</fullName>
    </submittedName>
</protein>
<dbReference type="AlphaFoldDB" id="A0A484TZS8"/>